<reference evidence="12" key="1">
    <citation type="submission" date="2023-03" db="EMBL/GenBank/DDBJ databases">
        <title>Massive genome expansion in bonnet fungi (Mycena s.s.) driven by repeated elements and novel gene families across ecological guilds.</title>
        <authorList>
            <consortium name="Lawrence Berkeley National Laboratory"/>
            <person name="Harder C.B."/>
            <person name="Miyauchi S."/>
            <person name="Viragh M."/>
            <person name="Kuo A."/>
            <person name="Thoen E."/>
            <person name="Andreopoulos B."/>
            <person name="Lu D."/>
            <person name="Skrede I."/>
            <person name="Drula E."/>
            <person name="Henrissat B."/>
            <person name="Morin E."/>
            <person name="Kohler A."/>
            <person name="Barry K."/>
            <person name="LaButti K."/>
            <person name="Morin E."/>
            <person name="Salamov A."/>
            <person name="Lipzen A."/>
            <person name="Mereny Z."/>
            <person name="Hegedus B."/>
            <person name="Baldrian P."/>
            <person name="Stursova M."/>
            <person name="Weitz H."/>
            <person name="Taylor A."/>
            <person name="Grigoriev I.V."/>
            <person name="Nagy L.G."/>
            <person name="Martin F."/>
            <person name="Kauserud H."/>
        </authorList>
    </citation>
    <scope>NUCLEOTIDE SEQUENCE</scope>
    <source>
        <strain evidence="12">CBHHK188m</strain>
    </source>
</reference>
<gene>
    <name evidence="12" type="ORF">DFH07DRAFT_37182</name>
</gene>
<protein>
    <submittedName>
        <fullName evidence="12">Pheromone B alpha 1 receptor</fullName>
    </submittedName>
</protein>
<keyword evidence="5 11" id="KW-1133">Transmembrane helix</keyword>
<evidence type="ECO:0000256" key="3">
    <source>
        <dbReference type="ARBA" id="ARBA00022507"/>
    </source>
</evidence>
<evidence type="ECO:0000256" key="5">
    <source>
        <dbReference type="ARBA" id="ARBA00022989"/>
    </source>
</evidence>
<evidence type="ECO:0000256" key="1">
    <source>
        <dbReference type="ARBA" id="ARBA00004141"/>
    </source>
</evidence>
<keyword evidence="8 12" id="KW-0675">Receptor</keyword>
<keyword evidence="9" id="KW-0807">Transducer</keyword>
<evidence type="ECO:0000256" key="9">
    <source>
        <dbReference type="ARBA" id="ARBA00023224"/>
    </source>
</evidence>
<accession>A0AAD7N2Q8</accession>
<dbReference type="GO" id="GO:0005886">
    <property type="term" value="C:plasma membrane"/>
    <property type="evidence" value="ECO:0007669"/>
    <property type="project" value="TreeGrafter"/>
</dbReference>
<comment type="similarity">
    <text evidence="2">Belongs to the G-protein coupled receptor 4 family.</text>
</comment>
<keyword evidence="7 11" id="KW-0472">Membrane</keyword>
<dbReference type="GO" id="GO:0000750">
    <property type="term" value="P:pheromone-dependent signal transduction involved in conjugation with cellular fusion"/>
    <property type="evidence" value="ECO:0007669"/>
    <property type="project" value="TreeGrafter"/>
</dbReference>
<dbReference type="PANTHER" id="PTHR28097:SF1">
    <property type="entry name" value="PHEROMONE A FACTOR RECEPTOR"/>
    <property type="match status" value="1"/>
</dbReference>
<dbReference type="PRINTS" id="PR00899">
    <property type="entry name" value="GPCRSTE3"/>
</dbReference>
<dbReference type="AlphaFoldDB" id="A0AAD7N2Q8"/>
<dbReference type="GO" id="GO:0004934">
    <property type="term" value="F:mating-type alpha-factor pheromone receptor activity"/>
    <property type="evidence" value="ECO:0007669"/>
    <property type="project" value="InterPro"/>
</dbReference>
<evidence type="ECO:0000256" key="10">
    <source>
        <dbReference type="SAM" id="MobiDB-lite"/>
    </source>
</evidence>
<dbReference type="Gene3D" id="1.20.1070.10">
    <property type="entry name" value="Rhodopsin 7-helix transmembrane proteins"/>
    <property type="match status" value="1"/>
</dbReference>
<dbReference type="InterPro" id="IPR000481">
    <property type="entry name" value="GPCR_Pheromne_B_alpha_rcpt"/>
</dbReference>
<keyword evidence="3" id="KW-0589">Pheromone response</keyword>
<feature type="transmembrane region" description="Helical" evidence="11">
    <location>
        <begin position="158"/>
        <end position="188"/>
    </location>
</feature>
<feature type="compositionally biased region" description="Low complexity" evidence="10">
    <location>
        <begin position="429"/>
        <end position="443"/>
    </location>
</feature>
<feature type="transmembrane region" description="Helical" evidence="11">
    <location>
        <begin position="276"/>
        <end position="294"/>
    </location>
</feature>
<feature type="transmembrane region" description="Helical" evidence="11">
    <location>
        <begin position="12"/>
        <end position="30"/>
    </location>
</feature>
<feature type="transmembrane region" description="Helical" evidence="11">
    <location>
        <begin position="116"/>
        <end position="138"/>
    </location>
</feature>
<comment type="subcellular location">
    <subcellularLocation>
        <location evidence="1">Membrane</location>
        <topology evidence="1">Multi-pass membrane protein</topology>
    </subcellularLocation>
</comment>
<feature type="transmembrane region" description="Helical" evidence="11">
    <location>
        <begin position="209"/>
        <end position="232"/>
    </location>
</feature>
<dbReference type="PANTHER" id="PTHR28097">
    <property type="entry name" value="PHEROMONE A FACTOR RECEPTOR"/>
    <property type="match status" value="1"/>
</dbReference>
<dbReference type="CDD" id="cd14966">
    <property type="entry name" value="7tmD_STE3"/>
    <property type="match status" value="1"/>
</dbReference>
<keyword evidence="4 11" id="KW-0812">Transmembrane</keyword>
<sequence length="492" mass="53962">MSYFYTGPPNWLFSAFAFIGVVCSTVPLPWHLEAWNTGTCLYMIWTALACLIFFVDSIVWSGNVIDWAPVWCDISTHFLNGFNLAIPACSLCINRRLYQIASVRNVTKTRAEKRKAILMDLAIGLGLPILQIPLQYIVQGHRYNIFEDIGCLGETYETPVAIVLFHMPVIIVGCVSAVYCVLSIKSFYHSRAQFKELLSSNNNLNLNRYVRLMCLAGTDLLCTIPLGIWVLWVNVKVVGISPWISWDNTHSNFSRVEAIPGILWRSNVYTVASLESTRWLTVACALLFFAYFGFADEAMKNYRSAFVSVAKRMGYSQATMSSSGGVLSSNGCVASRFDLRCHLPSSIFSTRSKYPNMSSSGRGTLPVFIRKETAQKRDSFDSFSDMSASFGALDYVDKEKTLSGAASFGALSLGDVGGVLADYKESDPSEPSSGSSSASSAGSPTRTHTPSPDADEIEISSLHRTSVFISPPEPAHIPDVPIPAHGDAADIV</sequence>
<proteinExistence type="inferred from homology"/>
<name>A0AAD7N2Q8_9AGAR</name>
<feature type="transmembrane region" description="Helical" evidence="11">
    <location>
        <begin position="42"/>
        <end position="62"/>
    </location>
</feature>
<evidence type="ECO:0000313" key="12">
    <source>
        <dbReference type="EMBL" id="KAJ7742949.1"/>
    </source>
</evidence>
<evidence type="ECO:0000313" key="13">
    <source>
        <dbReference type="Proteomes" id="UP001215280"/>
    </source>
</evidence>
<evidence type="ECO:0000256" key="7">
    <source>
        <dbReference type="ARBA" id="ARBA00023136"/>
    </source>
</evidence>
<feature type="transmembrane region" description="Helical" evidence="11">
    <location>
        <begin position="74"/>
        <end position="95"/>
    </location>
</feature>
<evidence type="ECO:0000256" key="11">
    <source>
        <dbReference type="SAM" id="Phobius"/>
    </source>
</evidence>
<organism evidence="12 13">
    <name type="scientific">Mycena maculata</name>
    <dbReference type="NCBI Taxonomy" id="230809"/>
    <lineage>
        <taxon>Eukaryota</taxon>
        <taxon>Fungi</taxon>
        <taxon>Dikarya</taxon>
        <taxon>Basidiomycota</taxon>
        <taxon>Agaricomycotina</taxon>
        <taxon>Agaricomycetes</taxon>
        <taxon>Agaricomycetidae</taxon>
        <taxon>Agaricales</taxon>
        <taxon>Marasmiineae</taxon>
        <taxon>Mycenaceae</taxon>
        <taxon>Mycena</taxon>
    </lineage>
</organism>
<dbReference type="EMBL" id="JARJLG010000115">
    <property type="protein sequence ID" value="KAJ7742949.1"/>
    <property type="molecule type" value="Genomic_DNA"/>
</dbReference>
<evidence type="ECO:0000256" key="2">
    <source>
        <dbReference type="ARBA" id="ARBA00011085"/>
    </source>
</evidence>
<comment type="caution">
    <text evidence="12">The sequence shown here is derived from an EMBL/GenBank/DDBJ whole genome shotgun (WGS) entry which is preliminary data.</text>
</comment>
<keyword evidence="13" id="KW-1185">Reference proteome</keyword>
<evidence type="ECO:0000256" key="6">
    <source>
        <dbReference type="ARBA" id="ARBA00023040"/>
    </source>
</evidence>
<dbReference type="PRINTS" id="PR00901">
    <property type="entry name" value="PHEROMONEBAR"/>
</dbReference>
<dbReference type="InterPro" id="IPR001499">
    <property type="entry name" value="GPCR_STE3"/>
</dbReference>
<feature type="region of interest" description="Disordered" evidence="10">
    <location>
        <begin position="422"/>
        <end position="492"/>
    </location>
</feature>
<evidence type="ECO:0000256" key="8">
    <source>
        <dbReference type="ARBA" id="ARBA00023170"/>
    </source>
</evidence>
<dbReference type="Proteomes" id="UP001215280">
    <property type="component" value="Unassembled WGS sequence"/>
</dbReference>
<keyword evidence="6" id="KW-0297">G-protein coupled receptor</keyword>
<dbReference type="Pfam" id="PF02076">
    <property type="entry name" value="STE3"/>
    <property type="match status" value="1"/>
</dbReference>
<evidence type="ECO:0000256" key="4">
    <source>
        <dbReference type="ARBA" id="ARBA00022692"/>
    </source>
</evidence>